<dbReference type="EMBL" id="SGIT01000001">
    <property type="protein sequence ID" value="RZF62566.1"/>
    <property type="molecule type" value="Genomic_DNA"/>
</dbReference>
<evidence type="ECO:0000313" key="1">
    <source>
        <dbReference type="EMBL" id="RZF62566.1"/>
    </source>
</evidence>
<evidence type="ECO:0000313" key="2">
    <source>
        <dbReference type="Proteomes" id="UP000292855"/>
    </source>
</evidence>
<dbReference type="Proteomes" id="UP000292855">
    <property type="component" value="Unassembled WGS sequence"/>
</dbReference>
<dbReference type="AlphaFoldDB" id="A0A4Q6Y0R7"/>
<reference evidence="1 2" key="1">
    <citation type="submission" date="2019-02" db="EMBL/GenBank/DDBJ databases">
        <authorList>
            <person name="Li Y."/>
        </authorList>
    </citation>
    <scope>NUCLEOTIDE SEQUENCE [LARGE SCALE GENOMIC DNA]</scope>
    <source>
        <strain evidence="1 2">30C10-4-7</strain>
    </source>
</reference>
<dbReference type="RefSeq" id="WP_130140790.1">
    <property type="nucleotide sequence ID" value="NZ_SGIT01000001.1"/>
</dbReference>
<sequence>MSASRIASTYWEISRMSFQNISWEGFATIPENGAVALPGGLFKSCPDVALAYEKTANRHFMVGLRMFMSEPACNIWASPGNKMNMLTA</sequence>
<organism evidence="1 2">
    <name type="scientific">Sphingobacterium corticibacterium</name>
    <dbReference type="NCBI Taxonomy" id="2484746"/>
    <lineage>
        <taxon>Bacteria</taxon>
        <taxon>Pseudomonadati</taxon>
        <taxon>Bacteroidota</taxon>
        <taxon>Sphingobacteriia</taxon>
        <taxon>Sphingobacteriales</taxon>
        <taxon>Sphingobacteriaceae</taxon>
        <taxon>Sphingobacterium</taxon>
    </lineage>
</organism>
<name>A0A4Q6Y0R7_9SPHI</name>
<comment type="caution">
    <text evidence="1">The sequence shown here is derived from an EMBL/GenBank/DDBJ whole genome shotgun (WGS) entry which is preliminary data.</text>
</comment>
<accession>A0A4Q6Y0R7</accession>
<keyword evidence="2" id="KW-1185">Reference proteome</keyword>
<protein>
    <submittedName>
        <fullName evidence="1">Uncharacterized protein</fullName>
    </submittedName>
</protein>
<proteinExistence type="predicted"/>
<gene>
    <name evidence="1" type="ORF">EWE74_07160</name>
</gene>